<dbReference type="SUPFAM" id="SSF52949">
    <property type="entry name" value="Macro domain-like"/>
    <property type="match status" value="3"/>
</dbReference>
<dbReference type="Pfam" id="PF23248">
    <property type="entry name" value="KH_PARP14_2"/>
    <property type="match status" value="1"/>
</dbReference>
<accession>A0A7N6F7K2</accession>
<evidence type="ECO:0000256" key="5">
    <source>
        <dbReference type="ARBA" id="ARBA00023242"/>
    </source>
</evidence>
<dbReference type="InterPro" id="IPR057047">
    <property type="entry name" value="PARP14_KH_5"/>
</dbReference>
<dbReference type="Gene3D" id="3.30.70.330">
    <property type="match status" value="2"/>
</dbReference>
<dbReference type="InterPro" id="IPR057043">
    <property type="entry name" value="PARP14_KH_2"/>
</dbReference>
<dbReference type="InterPro" id="IPR012317">
    <property type="entry name" value="Poly(ADP-ribose)pol_cat_dom"/>
</dbReference>
<keyword evidence="4 7" id="KW-0520">NAD</keyword>
<dbReference type="GO" id="GO:0005737">
    <property type="term" value="C:cytoplasm"/>
    <property type="evidence" value="ECO:0007669"/>
    <property type="project" value="TreeGrafter"/>
</dbReference>
<dbReference type="Pfam" id="PF23222">
    <property type="entry name" value="RRM_PARP14_1"/>
    <property type="match status" value="1"/>
</dbReference>
<dbReference type="SUPFAM" id="SSF54928">
    <property type="entry name" value="RNA-binding domain, RBD"/>
    <property type="match status" value="1"/>
</dbReference>
<protein>
    <recommendedName>
        <fullName evidence="7">Poly [ADP-ribose] polymerase</fullName>
        <shortName evidence="7">PARP</shortName>
        <ecNumber evidence="7">2.4.2.-</ecNumber>
    </recommendedName>
</protein>
<keyword evidence="2 7" id="KW-0328">Glycosyltransferase</keyword>
<dbReference type="Pfam" id="PF23254">
    <property type="entry name" value="KH_PARP14_8"/>
    <property type="match status" value="1"/>
</dbReference>
<dbReference type="InterPro" id="IPR057051">
    <property type="entry name" value="PARP14_RPM_1"/>
</dbReference>
<dbReference type="Gene3D" id="3.40.220.10">
    <property type="entry name" value="Leucine Aminopeptidase, subunit E, domain 1"/>
    <property type="match status" value="3"/>
</dbReference>
<dbReference type="GO" id="GO:0070212">
    <property type="term" value="P:protein poly-ADP-ribosylation"/>
    <property type="evidence" value="ECO:0007669"/>
    <property type="project" value="TreeGrafter"/>
</dbReference>
<dbReference type="SUPFAM" id="SSF56399">
    <property type="entry name" value="ADP-ribosylation"/>
    <property type="match status" value="1"/>
</dbReference>
<dbReference type="InterPro" id="IPR057048">
    <property type="entry name" value="PARP14_KH_6"/>
</dbReference>
<evidence type="ECO:0000256" key="4">
    <source>
        <dbReference type="ARBA" id="ARBA00023027"/>
    </source>
</evidence>
<dbReference type="InterPro" id="IPR054596">
    <property type="entry name" value="PARP14_WWE"/>
</dbReference>
<dbReference type="SMART" id="SM00506">
    <property type="entry name" value="A1pp"/>
    <property type="match status" value="3"/>
</dbReference>
<dbReference type="InterPro" id="IPR012677">
    <property type="entry name" value="Nucleotide-bd_a/b_plait_sf"/>
</dbReference>
<dbReference type="GO" id="GO:1990404">
    <property type="term" value="F:NAD+-protein mono-ADP-ribosyltransferase activity"/>
    <property type="evidence" value="ECO:0007669"/>
    <property type="project" value="TreeGrafter"/>
</dbReference>
<reference evidence="11" key="3">
    <citation type="submission" date="2025-09" db="UniProtKB">
        <authorList>
            <consortium name="Ensembl"/>
        </authorList>
    </citation>
    <scope>IDENTIFICATION</scope>
</reference>
<evidence type="ECO:0000259" key="9">
    <source>
        <dbReference type="PROSITE" id="PS51059"/>
    </source>
</evidence>
<feature type="domain" description="Macro" evidence="10">
    <location>
        <begin position="1275"/>
        <end position="1452"/>
    </location>
</feature>
<dbReference type="Pfam" id="PF01661">
    <property type="entry name" value="Macro"/>
    <property type="match status" value="3"/>
</dbReference>
<dbReference type="CDD" id="cd02903">
    <property type="entry name" value="Macro_BAL-like"/>
    <property type="match status" value="1"/>
</dbReference>
<feature type="domain" description="Macro" evidence="10">
    <location>
        <begin position="1052"/>
        <end position="1239"/>
    </location>
</feature>
<dbReference type="Pfam" id="PF22005">
    <property type="entry name" value="WWE_1"/>
    <property type="match status" value="1"/>
</dbReference>
<dbReference type="PANTHER" id="PTHR14453:SF106">
    <property type="entry name" value="POLY [ADP-RIBOSE] POLYMERASE"/>
    <property type="match status" value="1"/>
</dbReference>
<feature type="domain" description="Macro" evidence="10">
    <location>
        <begin position="779"/>
        <end position="966"/>
    </location>
</feature>
<feature type="domain" description="PARP catalytic" evidence="9">
    <location>
        <begin position="1686"/>
        <end position="1880"/>
    </location>
</feature>
<evidence type="ECO:0000256" key="8">
    <source>
        <dbReference type="SAM" id="MobiDB-lite"/>
    </source>
</evidence>
<dbReference type="Pfam" id="PF23252">
    <property type="entry name" value="KH_PARP14_5"/>
    <property type="match status" value="1"/>
</dbReference>
<evidence type="ECO:0000256" key="7">
    <source>
        <dbReference type="RuleBase" id="RU362114"/>
    </source>
</evidence>
<keyword evidence="3 7" id="KW-0808">Transferase</keyword>
<dbReference type="GO" id="GO:0003714">
    <property type="term" value="F:transcription corepressor activity"/>
    <property type="evidence" value="ECO:0007669"/>
    <property type="project" value="TreeGrafter"/>
</dbReference>
<dbReference type="Pfam" id="PF23249">
    <property type="entry name" value="KH_PARP14_3"/>
    <property type="match status" value="1"/>
</dbReference>
<evidence type="ECO:0000313" key="11">
    <source>
        <dbReference type="Ensembl" id="ENSATEP00000040537.2"/>
    </source>
</evidence>
<evidence type="ECO:0000313" key="12">
    <source>
        <dbReference type="Proteomes" id="UP000265040"/>
    </source>
</evidence>
<dbReference type="Pfam" id="PF23251">
    <property type="entry name" value="KH_PARP14_4"/>
    <property type="match status" value="1"/>
</dbReference>
<dbReference type="Pfam" id="PF23253">
    <property type="entry name" value="KH_PARP14_6"/>
    <property type="match status" value="1"/>
</dbReference>
<dbReference type="Ensembl" id="ENSATET00000065896.2">
    <property type="protein sequence ID" value="ENSATEP00000040537.2"/>
    <property type="gene ID" value="ENSATEG00000012135.3"/>
</dbReference>
<dbReference type="InterPro" id="IPR057044">
    <property type="entry name" value="PARP14_KH_1"/>
</dbReference>
<dbReference type="Pfam" id="PF23085">
    <property type="entry name" value="RRM_PARP14_3"/>
    <property type="match status" value="1"/>
</dbReference>
<name>A0A7N6F7K2_ANATE</name>
<reference evidence="11" key="1">
    <citation type="submission" date="2021-04" db="EMBL/GenBank/DDBJ databases">
        <authorList>
            <consortium name="Wellcome Sanger Institute Data Sharing"/>
        </authorList>
    </citation>
    <scope>NUCLEOTIDE SEQUENCE [LARGE SCALE GENOMIC DNA]</scope>
</reference>
<dbReference type="GO" id="GO:0003676">
    <property type="term" value="F:nucleic acid binding"/>
    <property type="evidence" value="ECO:0007669"/>
    <property type="project" value="InterPro"/>
</dbReference>
<dbReference type="InterPro" id="IPR037197">
    <property type="entry name" value="WWE_dom_sf"/>
</dbReference>
<keyword evidence="12" id="KW-1185">Reference proteome</keyword>
<dbReference type="Pfam" id="PF00644">
    <property type="entry name" value="PARP"/>
    <property type="match status" value="1"/>
</dbReference>
<dbReference type="SUPFAM" id="SSF117839">
    <property type="entry name" value="WWE domain"/>
    <property type="match status" value="1"/>
</dbReference>
<dbReference type="GO" id="GO:0005634">
    <property type="term" value="C:nucleus"/>
    <property type="evidence" value="ECO:0007669"/>
    <property type="project" value="UniProtKB-SubCell"/>
</dbReference>
<reference evidence="11" key="2">
    <citation type="submission" date="2025-08" db="UniProtKB">
        <authorList>
            <consortium name="Ensembl"/>
        </authorList>
    </citation>
    <scope>IDENTIFICATION</scope>
</reference>
<evidence type="ECO:0000259" key="10">
    <source>
        <dbReference type="PROSITE" id="PS51154"/>
    </source>
</evidence>
<dbReference type="Pfam" id="PF23084">
    <property type="entry name" value="KH_PARP14_1"/>
    <property type="match status" value="1"/>
</dbReference>
<feature type="compositionally biased region" description="Low complexity" evidence="8">
    <location>
        <begin position="88"/>
        <end position="102"/>
    </location>
</feature>
<dbReference type="GO" id="GO:0003950">
    <property type="term" value="F:NAD+ poly-ADP-ribosyltransferase activity"/>
    <property type="evidence" value="ECO:0007669"/>
    <property type="project" value="UniProtKB-UniRule"/>
</dbReference>
<evidence type="ECO:0000256" key="3">
    <source>
        <dbReference type="ARBA" id="ARBA00022679"/>
    </source>
</evidence>
<dbReference type="FunFam" id="3.90.228.10:FF:000008">
    <property type="entry name" value="Poly [ADP-ribose] polymerase"/>
    <property type="match status" value="1"/>
</dbReference>
<proteinExistence type="inferred from homology"/>
<sequence>MSGSECPPVVVEGDWSPAQTKTVKNKLLLHFQSKKKSNGGDCRVEVEDGAPRAAVYFRAPEVRAQVLEKDDHEIFLDGKTIRLRLVSASSPTNNSSNISDSSTDLNKTQTPKSEVEPQNGAAAAKKEDSESSQSVAVVLENVTDNMSREILSILVENISGLDDNSFSLEIIWESDSAVVTFNNPADVERFITVSQTNKNMMKYGLTARLLEEAKRIRVEDLPPTASKDLLEIYFDKYLLDKIDMIPEEQAAIVTFSDPKGVKSICMKDHRIGSIPVKVYPYYESLGTALYGKERPIWKMPEPFTENIDHAVWKYLLMKKELKSINDQMRPFFCCVELCVNNPQVKLSPLLSLLRQKDLTAKDIDNWMSSAKSAFHQQMSQYSAFECPINTPSWKAAETDVRSFIKEDAVLVLDASRGALVVAGRADDIKRIRAPVENIILKAMSQIERQTNGVSDEMDLSPVLFFILTHDGLQKVTQDISPEINVSYSDSSQKLTITGLPAEVFQIKSWILERKVRMSKNQLNAPSCILEFLKSLDPMDMSQDLFTSQGISAFYSIESNRVYLTGSSDTSLADAESKLKSVLSVQTLDVEDQEVLKLHDWVDLNKQLLDTYNSSKKKTVAIQVHPERDKVSVVGFVNPVKEVSSSLKEVMVNYSRVQESLRVKSCAVVQFLNKNKLNDWKHVAKANDVKVSFDSERPKITISGARIHVQKIKSCFQELISSLCTDTFTVDKPGAKKYFMSQGSMFLSTIMTEFSCVVVMRSDNQEEEEEDESYVAENGQCFCKVKTTTGVLVSVTKADICSFSADAVVNAANEDLQHIGGLALALLKAAGPQLQKMSDDYIAKNGRLRPGDAIVTDAGNLPCKCVVHTVGPRFSDFDRRTAVSRLKVAVKESLRQAERSSCSSIALPAISSGVFGFPVDLCAETIAEAVREFCDDPQSRGMLTEIHLVDNNDNTVKVLASAVNNEFSDLGFTMMEPPQTGSKGAEASGGYEPGRGRGQNHSYSSQEEGRAEGGRGRGRGRGTGKKGFQEGQTSNRGDQRSWGHTGPEAAEGSGRMEQNTAEGVKIVLWKGNIQDQTTNVIVNTIGDNMNLTQGAVSKALLQAAGPKLQSAVRSEAKAPVLQCCDVVITKGFKLSCQKVFHTVCPFWDKGKGNAENGLIHIIRYCLDQAEKLKMTSLSFPAIGTGNLGFPRDLVSKVLLREIHIFSRNRNPRYLREVDIVVHPSDSQTIDSFSREFKGHNAVRSIQQEAQDFTVSTIQQSPRKSQQPSVGAVSSPSLGVYQMQIGPITLEVSSGDITKEASDVIVNSSNPDFTLKAGVSKAILDSAGLTVELECAQIVNSPGYQPRPMITTSAGQLPSKTIIHVVGQKDPAIIKDMVYSVLNVCEENTFGSVSFPALGTGQGGAHPSAVADAMVGAVVDFVKKKQPKSVCSVKILIFQTGMMTEFHKNMQSRQGEDLEEKTIITKIKDGWTSFTSMLGFGGEQSSTPELVLEKEEFERAVFQLCAENDQDVRQAKKRITDLIVAEQATRTMRDPFIKQLSQADMEQLKQLQRELTVTIHLDKGLGGQEPSIHLEGLTRDVFTAESAIRDIIRKVERSENLKSKALLVSGVVQWQYPHSDGTMVPFDIYTNLRLEEALGKRQSVKIEINNKTYVANTMLRKAVLEYGRKEVELLRKDLKDDSASPSALPSHWDDMKGDLLKRFPVASGSQEYNNVEKEFRRTGLNSNIISIERVQNVTLWQSYQLMKKEMEKKNKHKNNEKLLFHGTNSNAIDLIDKQGFNRGYAGTHAAAYGNGSYFAVDPIYSARGYAKPDTNGHKPIYLSRVLVGDFTQGKSGMITPPSKNTGNAADLYDSVTDNPTKPTMFIVFNDIQAYPEYLITFT</sequence>
<feature type="region of interest" description="Disordered" evidence="8">
    <location>
        <begin position="970"/>
        <end position="1057"/>
    </location>
</feature>
<feature type="compositionally biased region" description="Polar residues" evidence="8">
    <location>
        <begin position="103"/>
        <end position="112"/>
    </location>
</feature>
<dbReference type="GeneTree" id="ENSGT00940000165390"/>
<evidence type="ECO:0000256" key="2">
    <source>
        <dbReference type="ARBA" id="ARBA00022676"/>
    </source>
</evidence>
<dbReference type="InterPro" id="IPR035979">
    <property type="entry name" value="RBD_domain_sf"/>
</dbReference>
<keyword evidence="5" id="KW-0539">Nucleus</keyword>
<organism evidence="11 12">
    <name type="scientific">Anabas testudineus</name>
    <name type="common">Climbing perch</name>
    <name type="synonym">Anthias testudineus</name>
    <dbReference type="NCBI Taxonomy" id="64144"/>
    <lineage>
        <taxon>Eukaryota</taxon>
        <taxon>Metazoa</taxon>
        <taxon>Chordata</taxon>
        <taxon>Craniata</taxon>
        <taxon>Vertebrata</taxon>
        <taxon>Euteleostomi</taxon>
        <taxon>Actinopterygii</taxon>
        <taxon>Neopterygii</taxon>
        <taxon>Teleostei</taxon>
        <taxon>Neoteleostei</taxon>
        <taxon>Acanthomorphata</taxon>
        <taxon>Anabantaria</taxon>
        <taxon>Anabantiformes</taxon>
        <taxon>Anabantoidei</taxon>
        <taxon>Anabantidae</taxon>
        <taxon>Anabas</taxon>
    </lineage>
</organism>
<dbReference type="CDD" id="cd01439">
    <property type="entry name" value="TCCD_inducible_PARP_like"/>
    <property type="match status" value="1"/>
</dbReference>
<dbReference type="PROSITE" id="PS51059">
    <property type="entry name" value="PARP_CATALYTIC"/>
    <property type="match status" value="1"/>
</dbReference>
<dbReference type="InterPro" id="IPR057050">
    <property type="entry name" value="RRM_PARP14_2"/>
</dbReference>
<dbReference type="Gene3D" id="3.90.228.10">
    <property type="match status" value="1"/>
</dbReference>
<dbReference type="InterPro" id="IPR002589">
    <property type="entry name" value="Macro_dom"/>
</dbReference>
<dbReference type="CDD" id="cd02907">
    <property type="entry name" value="Macro_Af1521_BAL-like"/>
    <property type="match status" value="1"/>
</dbReference>
<dbReference type="InterPro" id="IPR043472">
    <property type="entry name" value="Macro_dom-like"/>
</dbReference>
<comment type="similarity">
    <text evidence="6">Belongs to the ARTD/PARP family.</text>
</comment>
<dbReference type="PANTHER" id="PTHR14453">
    <property type="entry name" value="PARP/ZINC FINGER CCCH TYPE DOMAIN CONTAINING PROTEIN"/>
    <property type="match status" value="1"/>
</dbReference>
<feature type="region of interest" description="Disordered" evidence="8">
    <location>
        <begin position="88"/>
        <end position="130"/>
    </location>
</feature>
<dbReference type="InterPro" id="IPR057049">
    <property type="entry name" value="PARP14_KH_8"/>
</dbReference>
<dbReference type="InterPro" id="IPR057045">
    <property type="entry name" value="PARP14_KH_3"/>
</dbReference>
<dbReference type="InterPro" id="IPR057046">
    <property type="entry name" value="PARP14_KH_4"/>
</dbReference>
<dbReference type="GO" id="GO:0010629">
    <property type="term" value="P:negative regulation of gene expression"/>
    <property type="evidence" value="ECO:0007669"/>
    <property type="project" value="TreeGrafter"/>
</dbReference>
<dbReference type="Proteomes" id="UP000265040">
    <property type="component" value="Chromosome 9"/>
</dbReference>
<evidence type="ECO:0000256" key="1">
    <source>
        <dbReference type="ARBA" id="ARBA00004123"/>
    </source>
</evidence>
<dbReference type="InterPro" id="IPR052056">
    <property type="entry name" value="Mono-ARTD/PARP"/>
</dbReference>
<dbReference type="Pfam" id="PF23245">
    <property type="entry name" value="RRM_PARP14_2"/>
    <property type="match status" value="1"/>
</dbReference>
<dbReference type="Gene3D" id="3.30.720.50">
    <property type="match status" value="1"/>
</dbReference>
<dbReference type="EC" id="2.4.2.-" evidence="7"/>
<comment type="subcellular location">
    <subcellularLocation>
        <location evidence="1">Nucleus</location>
    </subcellularLocation>
</comment>
<evidence type="ECO:0000256" key="6">
    <source>
        <dbReference type="ARBA" id="ARBA00024347"/>
    </source>
</evidence>
<dbReference type="PROSITE" id="PS51154">
    <property type="entry name" value="MACRO"/>
    <property type="match status" value="3"/>
</dbReference>